<dbReference type="Proteomes" id="UP001204144">
    <property type="component" value="Unassembled WGS sequence"/>
</dbReference>
<dbReference type="GO" id="GO:0008745">
    <property type="term" value="F:N-acetylmuramoyl-L-alanine amidase activity"/>
    <property type="evidence" value="ECO:0007669"/>
    <property type="project" value="UniProtKB-EC"/>
</dbReference>
<protein>
    <recommendedName>
        <fullName evidence="2">N-acetylmuramoyl-L-alanine amidase</fullName>
        <ecNumber evidence="2">3.5.1.28</ecNumber>
    </recommendedName>
</protein>
<accession>A0AAE3H8D9</accession>
<evidence type="ECO:0000313" key="6">
    <source>
        <dbReference type="Proteomes" id="UP001204144"/>
    </source>
</evidence>
<dbReference type="Gene3D" id="3.40.630.40">
    <property type="entry name" value="Zn-dependent exopeptidases"/>
    <property type="match status" value="1"/>
</dbReference>
<dbReference type="PANTHER" id="PTHR30404:SF0">
    <property type="entry name" value="N-ACETYLMURAMOYL-L-ALANINE AMIDASE AMIC"/>
    <property type="match status" value="1"/>
</dbReference>
<organism evidence="5 6">
    <name type="scientific">Lacihabitans soyangensis</name>
    <dbReference type="NCBI Taxonomy" id="869394"/>
    <lineage>
        <taxon>Bacteria</taxon>
        <taxon>Pseudomonadati</taxon>
        <taxon>Bacteroidota</taxon>
        <taxon>Cytophagia</taxon>
        <taxon>Cytophagales</taxon>
        <taxon>Leadbetterellaceae</taxon>
        <taxon>Lacihabitans</taxon>
    </lineage>
</organism>
<gene>
    <name evidence="5" type="ORF">EGI31_24120</name>
</gene>
<keyword evidence="3" id="KW-0378">Hydrolase</keyword>
<dbReference type="InterPro" id="IPR002508">
    <property type="entry name" value="MurNAc-LAA_cat"/>
</dbReference>
<comment type="catalytic activity">
    <reaction evidence="1">
        <text>Hydrolyzes the link between N-acetylmuramoyl residues and L-amino acid residues in certain cell-wall glycopeptides.</text>
        <dbReference type="EC" id="3.5.1.28"/>
    </reaction>
</comment>
<evidence type="ECO:0000256" key="2">
    <source>
        <dbReference type="ARBA" id="ARBA00011901"/>
    </source>
</evidence>
<dbReference type="SUPFAM" id="SSF53187">
    <property type="entry name" value="Zn-dependent exopeptidases"/>
    <property type="match status" value="1"/>
</dbReference>
<dbReference type="PANTHER" id="PTHR30404">
    <property type="entry name" value="N-ACETYLMURAMOYL-L-ALANINE AMIDASE"/>
    <property type="match status" value="1"/>
</dbReference>
<reference evidence="5 6" key="1">
    <citation type="submission" date="2018-11" db="EMBL/GenBank/DDBJ databases">
        <title>Novel bacteria species description.</title>
        <authorList>
            <person name="Han J.-H."/>
        </authorList>
    </citation>
    <scope>NUCLEOTIDE SEQUENCE [LARGE SCALE GENOMIC DNA]</scope>
    <source>
        <strain evidence="5 6">KCTC23259</strain>
    </source>
</reference>
<dbReference type="InterPro" id="IPR050695">
    <property type="entry name" value="N-acetylmuramoyl_amidase_3"/>
</dbReference>
<dbReference type="CDD" id="cd02696">
    <property type="entry name" value="MurNAc-LAA"/>
    <property type="match status" value="1"/>
</dbReference>
<dbReference type="EC" id="3.5.1.28" evidence="2"/>
<evidence type="ECO:0000313" key="5">
    <source>
        <dbReference type="EMBL" id="MCP9766036.1"/>
    </source>
</evidence>
<dbReference type="EMBL" id="RJUF01000194">
    <property type="protein sequence ID" value="MCP9766036.1"/>
    <property type="molecule type" value="Genomic_DNA"/>
</dbReference>
<evidence type="ECO:0000256" key="1">
    <source>
        <dbReference type="ARBA" id="ARBA00001561"/>
    </source>
</evidence>
<dbReference type="SMART" id="SM00646">
    <property type="entry name" value="Ami_3"/>
    <property type="match status" value="1"/>
</dbReference>
<dbReference type="Pfam" id="PF01520">
    <property type="entry name" value="Amidase_3"/>
    <property type="match status" value="1"/>
</dbReference>
<name>A0AAE3H8D9_9BACT</name>
<sequence>MKNHLFYLAAAVSLIALSSFKDKNPSSKGSPKMANYEIFGDNHSSTPILDNELYDHVYYIVSGHGGPDPGANAKVNGKLVAEDEYAYDVSLRLAKNLLMHGAKVYMIVRDENDGIRDHEYLETDTDEVVWGGEKIPLNQAARLRQRTQIINELYAENARKGYEIQRVIETHVDSRYTDNKVDIFFYYNDRKPESKQLAEGMYDTIKKKYNAKQKGRGYTGEVKARDLWMIKESKPPIVFIELGNITNEFDRKRLLLADNRQAIANWFAQGLMNN</sequence>
<evidence type="ECO:0000256" key="3">
    <source>
        <dbReference type="ARBA" id="ARBA00022801"/>
    </source>
</evidence>
<keyword evidence="6" id="KW-1185">Reference proteome</keyword>
<dbReference type="GO" id="GO:0030288">
    <property type="term" value="C:outer membrane-bounded periplasmic space"/>
    <property type="evidence" value="ECO:0007669"/>
    <property type="project" value="TreeGrafter"/>
</dbReference>
<proteinExistence type="predicted"/>
<feature type="domain" description="MurNAc-LAA" evidence="4">
    <location>
        <begin position="154"/>
        <end position="272"/>
    </location>
</feature>
<dbReference type="AlphaFoldDB" id="A0AAE3H8D9"/>
<dbReference type="RefSeq" id="WP_255039742.1">
    <property type="nucleotide sequence ID" value="NZ_RJUF01000194.1"/>
</dbReference>
<comment type="caution">
    <text evidence="5">The sequence shown here is derived from an EMBL/GenBank/DDBJ whole genome shotgun (WGS) entry which is preliminary data.</text>
</comment>
<dbReference type="GO" id="GO:0009253">
    <property type="term" value="P:peptidoglycan catabolic process"/>
    <property type="evidence" value="ECO:0007669"/>
    <property type="project" value="InterPro"/>
</dbReference>
<evidence type="ECO:0000259" key="4">
    <source>
        <dbReference type="SMART" id="SM00646"/>
    </source>
</evidence>